<dbReference type="GeneID" id="9944812"/>
<proteinExistence type="predicted"/>
<dbReference type="CTD" id="9944812"/>
<protein>
    <submittedName>
        <fullName evidence="2">Uncharacterized protein</fullName>
    </submittedName>
</protein>
<feature type="signal peptide" evidence="1">
    <location>
        <begin position="1"/>
        <end position="25"/>
    </location>
</feature>
<dbReference type="InParanoid" id="A0A1S0TW00"/>
<sequence>MQNSNSQLFGIIILLWLLILITTHCHPNMDENFVADILPMDIFVESTKSKEVYREIKGKDDIEMSMAISEITDSINYRKSSNLTISGNNSSEIQNSELYFSSY</sequence>
<dbReference type="EMBL" id="JH712384">
    <property type="protein sequence ID" value="EFO21097.1"/>
    <property type="molecule type" value="Genomic_DNA"/>
</dbReference>
<organism evidence="2">
    <name type="scientific">Loa loa</name>
    <name type="common">Eye worm</name>
    <name type="synonym">Filaria loa</name>
    <dbReference type="NCBI Taxonomy" id="7209"/>
    <lineage>
        <taxon>Eukaryota</taxon>
        <taxon>Metazoa</taxon>
        <taxon>Ecdysozoa</taxon>
        <taxon>Nematoda</taxon>
        <taxon>Chromadorea</taxon>
        <taxon>Rhabditida</taxon>
        <taxon>Spirurina</taxon>
        <taxon>Spiruromorpha</taxon>
        <taxon>Filarioidea</taxon>
        <taxon>Onchocercidae</taxon>
        <taxon>Loa</taxon>
    </lineage>
</organism>
<accession>A0A1S0TW00</accession>
<reference evidence="2" key="1">
    <citation type="submission" date="2012-04" db="EMBL/GenBank/DDBJ databases">
        <title>The Genome Sequence of Loa loa.</title>
        <authorList>
            <consortium name="The Broad Institute Genome Sequencing Platform"/>
            <consortium name="Broad Institute Genome Sequencing Center for Infectious Disease"/>
            <person name="Nutman T.B."/>
            <person name="Fink D.L."/>
            <person name="Russ C."/>
            <person name="Young S."/>
            <person name="Zeng Q."/>
            <person name="Gargeya S."/>
            <person name="Alvarado L."/>
            <person name="Berlin A."/>
            <person name="Chapman S.B."/>
            <person name="Chen Z."/>
            <person name="Freedman E."/>
            <person name="Gellesch M."/>
            <person name="Goldberg J."/>
            <person name="Griggs A."/>
            <person name="Gujja S."/>
            <person name="Heilman E.R."/>
            <person name="Heiman D."/>
            <person name="Howarth C."/>
            <person name="Mehta T."/>
            <person name="Neiman D."/>
            <person name="Pearson M."/>
            <person name="Roberts A."/>
            <person name="Saif S."/>
            <person name="Shea T."/>
            <person name="Shenoy N."/>
            <person name="Sisk P."/>
            <person name="Stolte C."/>
            <person name="Sykes S."/>
            <person name="White J."/>
            <person name="Yandava C."/>
            <person name="Haas B."/>
            <person name="Henn M.R."/>
            <person name="Nusbaum C."/>
            <person name="Birren B."/>
        </authorList>
    </citation>
    <scope>NUCLEOTIDE SEQUENCE [LARGE SCALE GENOMIC DNA]</scope>
</reference>
<evidence type="ECO:0000256" key="1">
    <source>
        <dbReference type="SAM" id="SignalP"/>
    </source>
</evidence>
<dbReference type="RefSeq" id="XP_003142976.1">
    <property type="nucleotide sequence ID" value="XM_003142928.1"/>
</dbReference>
<evidence type="ECO:0000313" key="2">
    <source>
        <dbReference type="EMBL" id="EFO21097.1"/>
    </source>
</evidence>
<dbReference type="AlphaFoldDB" id="A0A1S0TW00"/>
<dbReference type="KEGG" id="loa:LOAG_07395"/>
<name>A0A1S0TW00_LOALO</name>
<gene>
    <name evidence="2" type="ORF">LOAG_07395</name>
</gene>
<feature type="chain" id="PRO_5010243722" evidence="1">
    <location>
        <begin position="26"/>
        <end position="103"/>
    </location>
</feature>
<dbReference type="OrthoDB" id="10415964at2759"/>
<keyword evidence="1" id="KW-0732">Signal</keyword>